<keyword evidence="1" id="KW-1133">Transmembrane helix</keyword>
<proteinExistence type="predicted"/>
<evidence type="ECO:0000313" key="3">
    <source>
        <dbReference type="Proteomes" id="UP001634393"/>
    </source>
</evidence>
<dbReference type="EMBL" id="JBJXBP010000007">
    <property type="protein sequence ID" value="KAL3820555.1"/>
    <property type="molecule type" value="Genomic_DNA"/>
</dbReference>
<evidence type="ECO:0000256" key="1">
    <source>
        <dbReference type="SAM" id="Phobius"/>
    </source>
</evidence>
<keyword evidence="1" id="KW-0812">Transmembrane</keyword>
<reference evidence="2 3" key="1">
    <citation type="submission" date="2024-12" db="EMBL/GenBank/DDBJ databases">
        <title>The unique morphological basis and parallel evolutionary history of personate flowers in Penstemon.</title>
        <authorList>
            <person name="Depatie T.H."/>
            <person name="Wessinger C.A."/>
        </authorList>
    </citation>
    <scope>NUCLEOTIDE SEQUENCE [LARGE SCALE GENOMIC DNA]</scope>
    <source>
        <strain evidence="2">WTNN_2</strain>
        <tissue evidence="2">Leaf</tissue>
    </source>
</reference>
<gene>
    <name evidence="2" type="ORF">ACJIZ3_006460</name>
</gene>
<protein>
    <submittedName>
        <fullName evidence="2">Uncharacterized protein</fullName>
    </submittedName>
</protein>
<comment type="caution">
    <text evidence="2">The sequence shown here is derived from an EMBL/GenBank/DDBJ whole genome shotgun (WGS) entry which is preliminary data.</text>
</comment>
<organism evidence="2 3">
    <name type="scientific">Penstemon smallii</name>
    <dbReference type="NCBI Taxonomy" id="265156"/>
    <lineage>
        <taxon>Eukaryota</taxon>
        <taxon>Viridiplantae</taxon>
        <taxon>Streptophyta</taxon>
        <taxon>Embryophyta</taxon>
        <taxon>Tracheophyta</taxon>
        <taxon>Spermatophyta</taxon>
        <taxon>Magnoliopsida</taxon>
        <taxon>eudicotyledons</taxon>
        <taxon>Gunneridae</taxon>
        <taxon>Pentapetalae</taxon>
        <taxon>asterids</taxon>
        <taxon>lamiids</taxon>
        <taxon>Lamiales</taxon>
        <taxon>Plantaginaceae</taxon>
        <taxon>Cheloneae</taxon>
        <taxon>Penstemon</taxon>
    </lineage>
</organism>
<feature type="transmembrane region" description="Helical" evidence="1">
    <location>
        <begin position="12"/>
        <end position="36"/>
    </location>
</feature>
<evidence type="ECO:0000313" key="2">
    <source>
        <dbReference type="EMBL" id="KAL3820555.1"/>
    </source>
</evidence>
<accession>A0ABD3S827</accession>
<name>A0ABD3S827_9LAMI</name>
<keyword evidence="3" id="KW-1185">Reference proteome</keyword>
<sequence>MTCLFGLWESEIYVWMYASIQFALMVLFAHIFYNLVRSNRSI</sequence>
<dbReference type="Proteomes" id="UP001634393">
    <property type="component" value="Unassembled WGS sequence"/>
</dbReference>
<keyword evidence="1" id="KW-0472">Membrane</keyword>
<dbReference type="AlphaFoldDB" id="A0ABD3S827"/>